<evidence type="ECO:0000256" key="7">
    <source>
        <dbReference type="SAM" id="MobiDB-lite"/>
    </source>
</evidence>
<reference evidence="11 13" key="2">
    <citation type="submission" date="2018-06" db="EMBL/GenBank/DDBJ databases">
        <authorList>
            <consortium name="Pathogen Informatics"/>
            <person name="Doyle S."/>
        </authorList>
    </citation>
    <scope>NUCLEOTIDE SEQUENCE [LARGE SCALE GENOMIC DNA]</scope>
    <source>
        <strain evidence="11 13">NCTC10293</strain>
    </source>
</reference>
<dbReference type="EMBL" id="MUXU01000003">
    <property type="protein sequence ID" value="OOR93511.1"/>
    <property type="molecule type" value="Genomic_DNA"/>
</dbReference>
<keyword evidence="12" id="KW-1185">Reference proteome</keyword>
<dbReference type="InterPro" id="IPR016098">
    <property type="entry name" value="CAP/MinC_C"/>
</dbReference>
<evidence type="ECO:0000256" key="1">
    <source>
        <dbReference type="ARBA" id="ARBA00006291"/>
    </source>
</evidence>
<dbReference type="EMBL" id="UGQE01000001">
    <property type="protein sequence ID" value="STZ10345.1"/>
    <property type="molecule type" value="Genomic_DNA"/>
</dbReference>
<dbReference type="InterPro" id="IPR036145">
    <property type="entry name" value="MinC_C_sf"/>
</dbReference>
<dbReference type="HAMAP" id="MF_00267">
    <property type="entry name" value="MinC"/>
    <property type="match status" value="1"/>
</dbReference>
<gene>
    <name evidence="6 11" type="primary">minC</name>
    <name evidence="10" type="ORF">B0181_00200</name>
    <name evidence="11" type="ORF">NCTC10293_00677</name>
</gene>
<dbReference type="STRING" id="34060.B0181_00200"/>
<evidence type="ECO:0000259" key="8">
    <source>
        <dbReference type="Pfam" id="PF03775"/>
    </source>
</evidence>
<sequence>MNKAISLFGKMLSFSRLKIHSDDMQTLQAAINDLMQNSPKGVPVLIDSDVALDLAQCLDILWQAGLQPIGVSDGVLSEQARALRLAIFPAEGKRIERIRPRRDDDGERAGVAVPAHSTQSAPQSAPQAAPQSAPQAAEAQTEQDLAAAGMTGITHTQIVRSGQSLQHIGGDLTVVGSVNDGAEVITDNNLHIYGRALGRLVAGATGDKDARIFCQRFNPSLVSVAGTYCLREAIPAEMLDQAVQVSYDEQKGLVFTLLDDL</sequence>
<evidence type="ECO:0000313" key="11">
    <source>
        <dbReference type="EMBL" id="STZ10345.1"/>
    </source>
</evidence>
<dbReference type="Pfam" id="PF05209">
    <property type="entry name" value="MinC_N"/>
    <property type="match status" value="1"/>
</dbReference>
<feature type="region of interest" description="Disordered" evidence="7">
    <location>
        <begin position="98"/>
        <end position="143"/>
    </location>
</feature>
<evidence type="ECO:0000313" key="12">
    <source>
        <dbReference type="Proteomes" id="UP000190435"/>
    </source>
</evidence>
<evidence type="ECO:0000259" key="9">
    <source>
        <dbReference type="Pfam" id="PF05209"/>
    </source>
</evidence>
<name>A0A1T0ADX5_9GAMM</name>
<evidence type="ECO:0000256" key="4">
    <source>
        <dbReference type="ARBA" id="ARBA00023306"/>
    </source>
</evidence>
<dbReference type="AlphaFoldDB" id="A0A1T0ADX5"/>
<feature type="domain" description="Septum formation inhibitor MinC N-terminal" evidence="9">
    <location>
        <begin position="9"/>
        <end position="68"/>
    </location>
</feature>
<dbReference type="OrthoDB" id="9794530at2"/>
<dbReference type="Proteomes" id="UP000255279">
    <property type="component" value="Unassembled WGS sequence"/>
</dbReference>
<dbReference type="Gene3D" id="3.30.70.260">
    <property type="match status" value="1"/>
</dbReference>
<keyword evidence="2 6" id="KW-0132">Cell division</keyword>
<dbReference type="RefSeq" id="WP_078275483.1">
    <property type="nucleotide sequence ID" value="NZ_CAACXO010000086.1"/>
</dbReference>
<comment type="subunit">
    <text evidence="6">Interacts with MinD and FtsZ.</text>
</comment>
<evidence type="ECO:0000256" key="5">
    <source>
        <dbReference type="ARBA" id="ARBA00025606"/>
    </source>
</evidence>
<evidence type="ECO:0000256" key="6">
    <source>
        <dbReference type="HAMAP-Rule" id="MF_00267"/>
    </source>
</evidence>
<keyword evidence="4 6" id="KW-0131">Cell cycle</keyword>
<comment type="function">
    <text evidence="5 6">Cell division inhibitor that blocks the formation of polar Z ring septums. Rapidly oscillates between the poles of the cell to destabilize FtsZ filaments that have formed before they mature into polar Z rings. Prevents FtsZ polymerization.</text>
</comment>
<evidence type="ECO:0000256" key="2">
    <source>
        <dbReference type="ARBA" id="ARBA00022618"/>
    </source>
</evidence>
<dbReference type="PANTHER" id="PTHR34108">
    <property type="entry name" value="SEPTUM SITE-DETERMINING PROTEIN MINC"/>
    <property type="match status" value="1"/>
</dbReference>
<evidence type="ECO:0000313" key="13">
    <source>
        <dbReference type="Proteomes" id="UP000255279"/>
    </source>
</evidence>
<dbReference type="NCBIfam" id="TIGR01222">
    <property type="entry name" value="minC"/>
    <property type="match status" value="1"/>
</dbReference>
<dbReference type="Pfam" id="PF03775">
    <property type="entry name" value="MinC_C"/>
    <property type="match status" value="1"/>
</dbReference>
<dbReference type="Proteomes" id="UP000190435">
    <property type="component" value="Unassembled WGS sequence"/>
</dbReference>
<feature type="compositionally biased region" description="Low complexity" evidence="7">
    <location>
        <begin position="117"/>
        <end position="143"/>
    </location>
</feature>
<protein>
    <recommendedName>
        <fullName evidence="6">Probable septum site-determining protein MinC</fullName>
    </recommendedName>
</protein>
<feature type="compositionally biased region" description="Basic and acidic residues" evidence="7">
    <location>
        <begin position="98"/>
        <end position="108"/>
    </location>
</feature>
<evidence type="ECO:0000256" key="3">
    <source>
        <dbReference type="ARBA" id="ARBA00023210"/>
    </source>
</evidence>
<comment type="similarity">
    <text evidence="1 6">Belongs to the MinC family.</text>
</comment>
<dbReference type="InterPro" id="IPR005526">
    <property type="entry name" value="Septum_form_inhib_MinC_C"/>
</dbReference>
<proteinExistence type="inferred from homology"/>
<evidence type="ECO:0000313" key="10">
    <source>
        <dbReference type="EMBL" id="OOR93511.1"/>
    </source>
</evidence>
<dbReference type="SUPFAM" id="SSF63848">
    <property type="entry name" value="Cell-division inhibitor MinC, C-terminal domain"/>
    <property type="match status" value="1"/>
</dbReference>
<dbReference type="GO" id="GO:0000902">
    <property type="term" value="P:cell morphogenesis"/>
    <property type="evidence" value="ECO:0007669"/>
    <property type="project" value="InterPro"/>
</dbReference>
<dbReference type="InterPro" id="IPR007874">
    <property type="entry name" value="MinC_N"/>
</dbReference>
<feature type="domain" description="Septum formation inhibitor MinC C-terminal" evidence="8">
    <location>
        <begin position="156"/>
        <end position="251"/>
    </location>
</feature>
<dbReference type="PANTHER" id="PTHR34108:SF1">
    <property type="entry name" value="SEPTUM SITE-DETERMINING PROTEIN MINC"/>
    <property type="match status" value="1"/>
</dbReference>
<dbReference type="GO" id="GO:0051302">
    <property type="term" value="P:regulation of cell division"/>
    <property type="evidence" value="ECO:0007669"/>
    <property type="project" value="InterPro"/>
</dbReference>
<dbReference type="GO" id="GO:1901891">
    <property type="term" value="P:regulation of cell septum assembly"/>
    <property type="evidence" value="ECO:0007669"/>
    <property type="project" value="InterPro"/>
</dbReference>
<dbReference type="GO" id="GO:0000917">
    <property type="term" value="P:division septum assembly"/>
    <property type="evidence" value="ECO:0007669"/>
    <property type="project" value="UniProtKB-KW"/>
</dbReference>
<reference evidence="10 12" key="1">
    <citation type="submission" date="2017-02" db="EMBL/GenBank/DDBJ databases">
        <title>Draft genome sequence of Moraxella caviae CCUG 355 type strain.</title>
        <authorList>
            <person name="Engstrom-Jakobsson H."/>
            <person name="Salva-Serra F."/>
            <person name="Thorell K."/>
            <person name="Gonzales-Siles L."/>
            <person name="Karlsson R."/>
            <person name="Boulund F."/>
            <person name="Engstrand L."/>
            <person name="Moore E."/>
        </authorList>
    </citation>
    <scope>NUCLEOTIDE SEQUENCE [LARGE SCALE GENOMIC DNA]</scope>
    <source>
        <strain evidence="10 12">CCUG 355</strain>
    </source>
</reference>
<organism evidence="10 12">
    <name type="scientific">Moraxella caviae</name>
    <dbReference type="NCBI Taxonomy" id="34060"/>
    <lineage>
        <taxon>Bacteria</taxon>
        <taxon>Pseudomonadati</taxon>
        <taxon>Pseudomonadota</taxon>
        <taxon>Gammaproteobacteria</taxon>
        <taxon>Moraxellales</taxon>
        <taxon>Moraxellaceae</taxon>
        <taxon>Moraxella</taxon>
    </lineage>
</organism>
<dbReference type="InterPro" id="IPR013033">
    <property type="entry name" value="MinC"/>
</dbReference>
<dbReference type="Gene3D" id="2.160.20.70">
    <property type="match status" value="1"/>
</dbReference>
<keyword evidence="3 6" id="KW-0717">Septation</keyword>
<accession>A0A1T0ADX5</accession>